<keyword evidence="13" id="KW-1185">Reference proteome</keyword>
<dbReference type="NCBIfam" id="TIGR04056">
    <property type="entry name" value="OMP_RagA_SusC"/>
    <property type="match status" value="1"/>
</dbReference>
<dbReference type="Proteomes" id="UP001596003">
    <property type="component" value="Unassembled WGS sequence"/>
</dbReference>
<comment type="similarity">
    <text evidence="8 9">Belongs to the TonB-dependent receptor family.</text>
</comment>
<evidence type="ECO:0000256" key="8">
    <source>
        <dbReference type="PROSITE-ProRule" id="PRU01360"/>
    </source>
</evidence>
<comment type="subcellular location">
    <subcellularLocation>
        <location evidence="1 8">Cell outer membrane</location>
        <topology evidence="1 8">Multi-pass membrane protein</topology>
    </subcellularLocation>
</comment>
<proteinExistence type="inferred from homology"/>
<evidence type="ECO:0000256" key="7">
    <source>
        <dbReference type="ARBA" id="ARBA00023237"/>
    </source>
</evidence>
<dbReference type="InterPro" id="IPR039426">
    <property type="entry name" value="TonB-dep_rcpt-like"/>
</dbReference>
<dbReference type="Pfam" id="PF13715">
    <property type="entry name" value="CarbopepD_reg_2"/>
    <property type="match status" value="1"/>
</dbReference>
<reference evidence="13" key="1">
    <citation type="journal article" date="2019" name="Int. J. Syst. Evol. Microbiol.">
        <title>The Global Catalogue of Microorganisms (GCM) 10K type strain sequencing project: providing services to taxonomists for standard genome sequencing and annotation.</title>
        <authorList>
            <consortium name="The Broad Institute Genomics Platform"/>
            <consortium name="The Broad Institute Genome Sequencing Center for Infectious Disease"/>
            <person name="Wu L."/>
            <person name="Ma J."/>
        </authorList>
    </citation>
    <scope>NUCLEOTIDE SEQUENCE [LARGE SCALE GENOMIC DNA]</scope>
    <source>
        <strain evidence="13">NBRC 103627</strain>
    </source>
</reference>
<evidence type="ECO:0000256" key="2">
    <source>
        <dbReference type="ARBA" id="ARBA00022448"/>
    </source>
</evidence>
<dbReference type="Pfam" id="PF00593">
    <property type="entry name" value="TonB_dep_Rec_b-barrel"/>
    <property type="match status" value="1"/>
</dbReference>
<keyword evidence="3 8" id="KW-1134">Transmembrane beta strand</keyword>
<accession>A0ABV8ZBJ6</accession>
<feature type="domain" description="TonB-dependent receptor plug" evidence="11">
    <location>
        <begin position="216"/>
        <end position="344"/>
    </location>
</feature>
<name>A0ABV8ZBJ6_9FLAO</name>
<evidence type="ECO:0000313" key="13">
    <source>
        <dbReference type="Proteomes" id="UP001596003"/>
    </source>
</evidence>
<dbReference type="NCBIfam" id="TIGR04057">
    <property type="entry name" value="SusC_RagA_signa"/>
    <property type="match status" value="1"/>
</dbReference>
<keyword evidence="5 9" id="KW-0798">TonB box</keyword>
<keyword evidence="4 8" id="KW-0812">Transmembrane</keyword>
<keyword evidence="6 8" id="KW-0472">Membrane</keyword>
<evidence type="ECO:0000256" key="4">
    <source>
        <dbReference type="ARBA" id="ARBA00022692"/>
    </source>
</evidence>
<dbReference type="Gene3D" id="2.40.170.20">
    <property type="entry name" value="TonB-dependent receptor, beta-barrel domain"/>
    <property type="match status" value="1"/>
</dbReference>
<dbReference type="PROSITE" id="PS52016">
    <property type="entry name" value="TONB_DEPENDENT_REC_3"/>
    <property type="match status" value="1"/>
</dbReference>
<evidence type="ECO:0000256" key="5">
    <source>
        <dbReference type="ARBA" id="ARBA00023077"/>
    </source>
</evidence>
<sequence length="1101" mass="121970">MIMRISLFHIFLLTCGTHMIFATEMSGQNLESISVDIELHNQDIKTLFKTIENRTGLLFAYQPQIIKDFPKVTTQRGRRSVSDILNTVFQGTNLVYKQVDKNVVIYKKETSKTPEKTQNEKDVDFMLNGKVLDENGQPLPGVSIAVVGGNKQGISDFDGQFFIQLPKGKHVLKISYIGYKTQEVTVENQTTITIKMQPDLAKLDEVVIIGYGTTTKRTSTGSVVKITAEDIEKQPITNILQSLQGRTPGVYVSQTSGYAGSNMNISIRGRNSITGDNLPLYVIDGVPYIGDDIKEQVQTNNVIRGAQKRTSPLNIINPNDIQSIEILKDADATAIYGSRGANGVVLITTKKGEAGKTVFTVNTTSGLSEVANKIKTLDTPTYLNMLRTAYKNANATPNNFSTGIALTDFDPNAYTDWQEKLIGGAANFNDFSASLKGGNETTNFLLSAAYHNETTVIPGDFGYNKFSTNFNVNHSTMDKRLKLGASVIFATDKNKLPFYDITNYAVLTAPNHTVYNADGTYYWSPTYFSDVNPLGALDRRVEDKGTNLITSFSVQFEILKGLSFKTDLGYGRAQMTTEQFLPASGINHVYYTANNISLNASRSYTLSVNNTNNFTIDPQLNYNTSLWKGNLTALVGGSWQTRKSDMPTYLSSSVYSSDNLIGITGSAGNVTSSNGSSEYKYISLFSRVNYNIENKYILNLTYRRDGSSRFGENKRYGDFGSVGAAWVFTEEKFLKDNSWLSFGKIRSSYGKIGSDDIPDYGYASTYLTSTYGVGNAAMAPARIANPNFQWEVTNKFEAALDLSFLNDRIAFTAAYYRNLSSNQLVPTTLSPQAGFPSFQANLDAEVENKGIEFTLTTTNIRNKNLNWSTSFNISKNENKLRSFPGIENTSSYSQYIVGRPLNSNYLYNYTGTNAAGIAQFEDVNGDGRISTGFAETNVGDRKYYGPAYPEYYGGISNSITYKGFALDFLFQFVKQEGRNLLSTIAIQPGYPYGLANYQVDDYNDYIAQGNVLSTNYQQSYNNYIGSNAMIVDASFIKLKNVSASYTIPLSERSQKIIKNVRISLQGQNLVTFTKYRGFDPETQGLALPPLRTITLGTQLTF</sequence>
<keyword evidence="12" id="KW-0675">Receptor</keyword>
<dbReference type="SUPFAM" id="SSF49464">
    <property type="entry name" value="Carboxypeptidase regulatory domain-like"/>
    <property type="match status" value="1"/>
</dbReference>
<evidence type="ECO:0000256" key="1">
    <source>
        <dbReference type="ARBA" id="ARBA00004571"/>
    </source>
</evidence>
<evidence type="ECO:0000256" key="9">
    <source>
        <dbReference type="RuleBase" id="RU003357"/>
    </source>
</evidence>
<feature type="domain" description="TonB-dependent receptor-like beta-barrel" evidence="10">
    <location>
        <begin position="507"/>
        <end position="1069"/>
    </location>
</feature>
<dbReference type="EMBL" id="JBHSFY010000002">
    <property type="protein sequence ID" value="MFC4476379.1"/>
    <property type="molecule type" value="Genomic_DNA"/>
</dbReference>
<dbReference type="Pfam" id="PF07715">
    <property type="entry name" value="Plug"/>
    <property type="match status" value="1"/>
</dbReference>
<evidence type="ECO:0000259" key="11">
    <source>
        <dbReference type="Pfam" id="PF07715"/>
    </source>
</evidence>
<dbReference type="InterPro" id="IPR008969">
    <property type="entry name" value="CarboxyPept-like_regulatory"/>
</dbReference>
<evidence type="ECO:0000259" key="10">
    <source>
        <dbReference type="Pfam" id="PF00593"/>
    </source>
</evidence>
<dbReference type="RefSeq" id="WP_379795662.1">
    <property type="nucleotide sequence ID" value="NZ_JBHSFY010000002.1"/>
</dbReference>
<keyword evidence="7 8" id="KW-0998">Cell outer membrane</keyword>
<dbReference type="Gene3D" id="2.170.130.10">
    <property type="entry name" value="TonB-dependent receptor, plug domain"/>
    <property type="match status" value="1"/>
</dbReference>
<dbReference type="Gene3D" id="2.60.40.1120">
    <property type="entry name" value="Carboxypeptidase-like, regulatory domain"/>
    <property type="match status" value="1"/>
</dbReference>
<dbReference type="InterPro" id="IPR023997">
    <property type="entry name" value="TonB-dep_OMP_SusC/RagA_CS"/>
</dbReference>
<dbReference type="InterPro" id="IPR012910">
    <property type="entry name" value="Plug_dom"/>
</dbReference>
<dbReference type="InterPro" id="IPR037066">
    <property type="entry name" value="Plug_dom_sf"/>
</dbReference>
<keyword evidence="2 8" id="KW-0813">Transport</keyword>
<organism evidence="12 13">
    <name type="scientific">Flavobacterium chungangensis</name>
    <dbReference type="NCBI Taxonomy" id="2708132"/>
    <lineage>
        <taxon>Bacteria</taxon>
        <taxon>Pseudomonadati</taxon>
        <taxon>Bacteroidota</taxon>
        <taxon>Flavobacteriia</taxon>
        <taxon>Flavobacteriales</taxon>
        <taxon>Flavobacteriaceae</taxon>
        <taxon>Flavobacterium</taxon>
    </lineage>
</organism>
<dbReference type="SUPFAM" id="SSF56935">
    <property type="entry name" value="Porins"/>
    <property type="match status" value="1"/>
</dbReference>
<dbReference type="InterPro" id="IPR036942">
    <property type="entry name" value="Beta-barrel_TonB_sf"/>
</dbReference>
<dbReference type="InterPro" id="IPR000531">
    <property type="entry name" value="Beta-barrel_TonB"/>
</dbReference>
<comment type="caution">
    <text evidence="12">The sequence shown here is derived from an EMBL/GenBank/DDBJ whole genome shotgun (WGS) entry which is preliminary data.</text>
</comment>
<evidence type="ECO:0000256" key="6">
    <source>
        <dbReference type="ARBA" id="ARBA00023136"/>
    </source>
</evidence>
<evidence type="ECO:0000256" key="3">
    <source>
        <dbReference type="ARBA" id="ARBA00022452"/>
    </source>
</evidence>
<gene>
    <name evidence="12" type="ORF">ACFO3N_04825</name>
</gene>
<protein>
    <submittedName>
        <fullName evidence="12">TonB-dependent receptor</fullName>
    </submittedName>
</protein>
<evidence type="ECO:0000313" key="12">
    <source>
        <dbReference type="EMBL" id="MFC4476379.1"/>
    </source>
</evidence>
<dbReference type="InterPro" id="IPR023996">
    <property type="entry name" value="TonB-dep_OMP_SusC/RagA"/>
</dbReference>